<dbReference type="RefSeq" id="WP_161434922.1">
    <property type="nucleotide sequence ID" value="NZ_WXYO01000003.1"/>
</dbReference>
<name>A0A6L9EAT0_9FLAO</name>
<keyword evidence="3" id="KW-1185">Reference proteome</keyword>
<feature type="signal peptide" evidence="1">
    <location>
        <begin position="1"/>
        <end position="18"/>
    </location>
</feature>
<dbReference type="EMBL" id="WXYO01000003">
    <property type="protein sequence ID" value="NAS11885.1"/>
    <property type="molecule type" value="Genomic_DNA"/>
</dbReference>
<dbReference type="SUPFAM" id="SSF48452">
    <property type="entry name" value="TPR-like"/>
    <property type="match status" value="1"/>
</dbReference>
<gene>
    <name evidence="2" type="ORF">GTQ38_07730</name>
</gene>
<dbReference type="Proteomes" id="UP000475249">
    <property type="component" value="Unassembled WGS sequence"/>
</dbReference>
<dbReference type="InterPro" id="IPR011990">
    <property type="entry name" value="TPR-like_helical_dom_sf"/>
</dbReference>
<organism evidence="2 3">
    <name type="scientific">Poritiphilus flavus</name>
    <dbReference type="NCBI Taxonomy" id="2697053"/>
    <lineage>
        <taxon>Bacteria</taxon>
        <taxon>Pseudomonadati</taxon>
        <taxon>Bacteroidota</taxon>
        <taxon>Flavobacteriia</taxon>
        <taxon>Flavobacteriales</taxon>
        <taxon>Flavobacteriaceae</taxon>
        <taxon>Poritiphilus</taxon>
    </lineage>
</organism>
<dbReference type="Gene3D" id="1.25.40.10">
    <property type="entry name" value="Tetratricopeptide repeat domain"/>
    <property type="match status" value="1"/>
</dbReference>
<evidence type="ECO:0000313" key="2">
    <source>
        <dbReference type="EMBL" id="NAS11885.1"/>
    </source>
</evidence>
<reference evidence="2 3" key="1">
    <citation type="submission" date="2020-01" db="EMBL/GenBank/DDBJ databases">
        <title>Bacteria diversity of Porities sp.</title>
        <authorList>
            <person name="Wang G."/>
        </authorList>
    </citation>
    <scope>NUCLEOTIDE SEQUENCE [LARGE SCALE GENOMIC DNA]</scope>
    <source>
        <strain evidence="2 3">R33</strain>
    </source>
</reference>
<evidence type="ECO:0000256" key="1">
    <source>
        <dbReference type="SAM" id="SignalP"/>
    </source>
</evidence>
<dbReference type="AlphaFoldDB" id="A0A6L9EAT0"/>
<dbReference type="InterPro" id="IPR021314">
    <property type="entry name" value="DUF2911"/>
</dbReference>
<protein>
    <submittedName>
        <fullName evidence="2">DUF2911 domain-containing protein</fullName>
    </submittedName>
</protein>
<accession>A0A6L9EAT0</accession>
<dbReference type="Pfam" id="PF11138">
    <property type="entry name" value="DUF2911"/>
    <property type="match status" value="1"/>
</dbReference>
<keyword evidence="1" id="KW-0732">Signal</keyword>
<sequence>MKLLLSIGLLLLCPFAWGQIEHPKASPFSRIEQQIGLSKITVEYSRPAVRGREIFGDLVPYGRIWRVGANASTKFTTDTDLTIGGSRLPAGTYALYAFPEEQSWQIVFHTNTGHWGDGRKAYNPKEDAFRIRLTPEKISDKQENFLITFDEIDHNSMKMLWLWDRTRITIPISVDTHAAMQREISRKITDKPTAQTYYEAGRYLQEQGKDFELALDYLNKALEQGGDTYYFHRVKSLVEAALGDFPSAIVSAQKSLELASAEGKDEFVRMNQKNIDDWKSVLKANKNE</sequence>
<comment type="caution">
    <text evidence="2">The sequence shown here is derived from an EMBL/GenBank/DDBJ whole genome shotgun (WGS) entry which is preliminary data.</text>
</comment>
<proteinExistence type="predicted"/>
<feature type="chain" id="PRO_5026791742" evidence="1">
    <location>
        <begin position="19"/>
        <end position="288"/>
    </location>
</feature>
<evidence type="ECO:0000313" key="3">
    <source>
        <dbReference type="Proteomes" id="UP000475249"/>
    </source>
</evidence>